<dbReference type="AlphaFoldDB" id="A0A518BRM5"/>
<dbReference type="EMBL" id="CP036287">
    <property type="protein sequence ID" value="QDU69628.1"/>
    <property type="molecule type" value="Genomic_DNA"/>
</dbReference>
<protein>
    <submittedName>
        <fullName evidence="2">Cortical protein marker for cell polarity</fullName>
    </submittedName>
</protein>
<sequence length="900" mass="89384" precursor="true">MLNLSNATGLALACALFVHSPHAGARQAPGDGLAWLPTFGAEPGTDGYVAELALLDVGTGPALYAGGDFTMAGGVPASNVARWDGSAWSDVGGGVGGGPVNYVNAICSFDDGTGPALYVGGRFATAGGVAADSIARFDGSTWTALSGGLSSVFTGVQPLVSALIVHDDGSGPALFVGGTFTLAGSTPVLNIAKWDGTQWFPVGSGVGYPSSGVRDLEVFDDGSGPRLFAGGQFNGTGFDPVPHHVVAWDGATWTPLPSGPDGIGSSTGTYVQTLRTFDDGTGPALFVGGDFSEAGGAPASDVARWDGSAWSAVGTLAVGQDLNLGVRDLEVWDDGSGPHLVAAGVFAMQGPVFDGVPRQWNGSTWAKLGNGPVGTSRALAAWDQGAGQQLYTGGDFENTGPFMPKAVNDIARWDGSAWSAVPESTTAVSGGEVRALADFTVGGTPLLVAGGTFVSAGGSTVNAIAAWDGSGWSPLGNPFSDVLVNALLAWDDGSGEALYAGGFRSSLFQGPGHLLRWDGASFSGVGTDGPTGQIHSLCVFDDGSGPALYAGGAFVEAGGGPAKYIARWDGVSWTPVGTGLSGPAYAMVVHDDGTGPQLYAAGGITMAGGVVVNGIGRWNGSTWSAVGSGVGNTARSLAVFDDGSGPALYVGRGGNSPGLGFVRRWDGSTWAPVGEDDDFDDGDTVFALTSFDDRAGPALFAAVGPGPPLGPSQGRVARLTGGQWVDQGAGLDHQGLALHVSSVAGEAELYVGGTFRNSTAGDAALARYGPASVLAVTGCAGNPATLASSSPVAPLGGSLNLSVEGGQAIGGAALLFAGASGLDLGGCGLALPGLGEWLLSLPPLLLASGDLASGGANFAVAIPDDPQLAGATVWLQAVAIDLGLPAPIELTDALAATLGG</sequence>
<dbReference type="SUPFAM" id="SSF50965">
    <property type="entry name" value="Galactose oxidase, central domain"/>
    <property type="match status" value="1"/>
</dbReference>
<dbReference type="RefSeq" id="WP_145069703.1">
    <property type="nucleotide sequence ID" value="NZ_CP036287.1"/>
</dbReference>
<evidence type="ECO:0000313" key="3">
    <source>
        <dbReference type="Proteomes" id="UP000316921"/>
    </source>
</evidence>
<accession>A0A518BRM5</accession>
<keyword evidence="3" id="KW-1185">Reference proteome</keyword>
<organism evidence="2 3">
    <name type="scientific">Engelhardtia mirabilis</name>
    <dbReference type="NCBI Taxonomy" id="2528011"/>
    <lineage>
        <taxon>Bacteria</taxon>
        <taxon>Pseudomonadati</taxon>
        <taxon>Planctomycetota</taxon>
        <taxon>Planctomycetia</taxon>
        <taxon>Planctomycetia incertae sedis</taxon>
        <taxon>Engelhardtia</taxon>
    </lineage>
</organism>
<dbReference type="PANTHER" id="PTHR31778">
    <property type="entry name" value="BUD SITE SELECTION PROTEIN RAX2"/>
    <property type="match status" value="1"/>
</dbReference>
<name>A0A518BRM5_9BACT</name>
<feature type="signal peptide" evidence="1">
    <location>
        <begin position="1"/>
        <end position="25"/>
    </location>
</feature>
<dbReference type="InterPro" id="IPR011043">
    <property type="entry name" value="Gal_Oxase/kelch_b-propeller"/>
</dbReference>
<dbReference type="PANTHER" id="PTHR31778:SF2">
    <property type="entry name" value="BUD SITE SELECTION PROTEIN RAX2"/>
    <property type="match status" value="1"/>
</dbReference>
<evidence type="ECO:0000256" key="1">
    <source>
        <dbReference type="SAM" id="SignalP"/>
    </source>
</evidence>
<keyword evidence="1" id="KW-0732">Signal</keyword>
<dbReference type="KEGG" id="pbap:Pla133_47490"/>
<reference evidence="2 3" key="1">
    <citation type="submission" date="2019-02" db="EMBL/GenBank/DDBJ databases">
        <title>Deep-cultivation of Planctomycetes and their phenomic and genomic characterization uncovers novel biology.</title>
        <authorList>
            <person name="Wiegand S."/>
            <person name="Jogler M."/>
            <person name="Boedeker C."/>
            <person name="Pinto D."/>
            <person name="Vollmers J."/>
            <person name="Rivas-Marin E."/>
            <person name="Kohn T."/>
            <person name="Peeters S.H."/>
            <person name="Heuer A."/>
            <person name="Rast P."/>
            <person name="Oberbeckmann S."/>
            <person name="Bunk B."/>
            <person name="Jeske O."/>
            <person name="Meyerdierks A."/>
            <person name="Storesund J.E."/>
            <person name="Kallscheuer N."/>
            <person name="Luecker S."/>
            <person name="Lage O.M."/>
            <person name="Pohl T."/>
            <person name="Merkel B.J."/>
            <person name="Hornburger P."/>
            <person name="Mueller R.-W."/>
            <person name="Bruemmer F."/>
            <person name="Labrenz M."/>
            <person name="Spormann A.M."/>
            <person name="Op den Camp H."/>
            <person name="Overmann J."/>
            <person name="Amann R."/>
            <person name="Jetten M.S.M."/>
            <person name="Mascher T."/>
            <person name="Medema M.H."/>
            <person name="Devos D.P."/>
            <person name="Kaster A.-K."/>
            <person name="Ovreas L."/>
            <person name="Rohde M."/>
            <person name="Galperin M.Y."/>
            <person name="Jogler C."/>
        </authorList>
    </citation>
    <scope>NUCLEOTIDE SEQUENCE [LARGE SCALE GENOMIC DNA]</scope>
    <source>
        <strain evidence="2 3">Pla133</strain>
    </source>
</reference>
<feature type="chain" id="PRO_5022214602" evidence="1">
    <location>
        <begin position="26"/>
        <end position="900"/>
    </location>
</feature>
<dbReference type="GO" id="GO:1902929">
    <property type="term" value="C:plasma membrane of growing cell tip"/>
    <property type="evidence" value="ECO:0007669"/>
    <property type="project" value="TreeGrafter"/>
</dbReference>
<dbReference type="Proteomes" id="UP000316921">
    <property type="component" value="Chromosome"/>
</dbReference>
<gene>
    <name evidence="2" type="ORF">Pla133_47490</name>
</gene>
<proteinExistence type="predicted"/>
<evidence type="ECO:0000313" key="2">
    <source>
        <dbReference type="EMBL" id="QDU69628.1"/>
    </source>
</evidence>